<name>A0AAJ0FT90_9PEZI</name>
<evidence type="ECO:0000313" key="3">
    <source>
        <dbReference type="Proteomes" id="UP001244011"/>
    </source>
</evidence>
<evidence type="ECO:0000313" key="2">
    <source>
        <dbReference type="EMBL" id="KAK1771915.1"/>
    </source>
</evidence>
<dbReference type="Proteomes" id="UP001244011">
    <property type="component" value="Unassembled WGS sequence"/>
</dbReference>
<proteinExistence type="predicted"/>
<dbReference type="RefSeq" id="XP_060288128.1">
    <property type="nucleotide sequence ID" value="XM_060425839.1"/>
</dbReference>
<dbReference type="GeneID" id="85309026"/>
<keyword evidence="1" id="KW-1133">Transmembrane helix</keyword>
<keyword evidence="3" id="KW-1185">Reference proteome</keyword>
<dbReference type="EMBL" id="MU838998">
    <property type="protein sequence ID" value="KAK1771915.1"/>
    <property type="molecule type" value="Genomic_DNA"/>
</dbReference>
<evidence type="ECO:0000256" key="1">
    <source>
        <dbReference type="SAM" id="Phobius"/>
    </source>
</evidence>
<gene>
    <name evidence="2" type="ORF">QBC33DRAFT_511400</name>
</gene>
<sequence>MYPQPPKSIGWTEFSWPPLFPGRVKFVYAADEINGTEWAQVDETDEINASDVQNTTSSLVSFWLEYDEVSLNNTDVTMQTEIVVFYTNANTEVGGSHNGCERVLGEECIQKINTTLMNNYWNTYHSRALPLYSLRNLTDVCPEILVSEKQVIGHRLPEIRDYYTVVNTRLLALEKAPNETAQTYSDETQIMYTGNWSYTYSRQVNGRRPLAQQKSRVAIAILMRHPEQRLPHQPDLHVTTVCARLDGNASYSGGDNDDGRFYPNGGAYVASFVNVALLLTVTGLSLGFTVGTKLW</sequence>
<keyword evidence="1" id="KW-0472">Membrane</keyword>
<accession>A0AAJ0FT90</accession>
<keyword evidence="1" id="KW-0812">Transmembrane</keyword>
<feature type="transmembrane region" description="Helical" evidence="1">
    <location>
        <begin position="267"/>
        <end position="290"/>
    </location>
</feature>
<dbReference type="AlphaFoldDB" id="A0AAJ0FT90"/>
<reference evidence="2" key="1">
    <citation type="submission" date="2023-06" db="EMBL/GenBank/DDBJ databases">
        <title>Genome-scale phylogeny and comparative genomics of the fungal order Sordariales.</title>
        <authorList>
            <consortium name="Lawrence Berkeley National Laboratory"/>
            <person name="Hensen N."/>
            <person name="Bonometti L."/>
            <person name="Westerberg I."/>
            <person name="Brannstrom I.O."/>
            <person name="Guillou S."/>
            <person name="Cros-Aarteil S."/>
            <person name="Calhoun S."/>
            <person name="Haridas S."/>
            <person name="Kuo A."/>
            <person name="Mondo S."/>
            <person name="Pangilinan J."/>
            <person name="Riley R."/>
            <person name="Labutti K."/>
            <person name="Andreopoulos B."/>
            <person name="Lipzen A."/>
            <person name="Chen C."/>
            <person name="Yanf M."/>
            <person name="Daum C."/>
            <person name="Ng V."/>
            <person name="Clum A."/>
            <person name="Steindorff A."/>
            <person name="Ohm R."/>
            <person name="Martin F."/>
            <person name="Silar P."/>
            <person name="Natvig D."/>
            <person name="Lalanne C."/>
            <person name="Gautier V."/>
            <person name="Ament-Velasquez S.L."/>
            <person name="Kruys A."/>
            <person name="Hutchinson M.I."/>
            <person name="Powell A.J."/>
            <person name="Barry K."/>
            <person name="Miller A.N."/>
            <person name="Grigoriev I.V."/>
            <person name="Debuchy R."/>
            <person name="Gladieux P."/>
            <person name="Thoren M.H."/>
            <person name="Johannesson H."/>
        </authorList>
    </citation>
    <scope>NUCLEOTIDE SEQUENCE</scope>
    <source>
        <strain evidence="2">8032-3</strain>
    </source>
</reference>
<organism evidence="2 3">
    <name type="scientific">Phialemonium atrogriseum</name>
    <dbReference type="NCBI Taxonomy" id="1093897"/>
    <lineage>
        <taxon>Eukaryota</taxon>
        <taxon>Fungi</taxon>
        <taxon>Dikarya</taxon>
        <taxon>Ascomycota</taxon>
        <taxon>Pezizomycotina</taxon>
        <taxon>Sordariomycetes</taxon>
        <taxon>Sordariomycetidae</taxon>
        <taxon>Cephalothecales</taxon>
        <taxon>Cephalothecaceae</taxon>
        <taxon>Phialemonium</taxon>
    </lineage>
</organism>
<protein>
    <submittedName>
        <fullName evidence="2">Uncharacterized protein</fullName>
    </submittedName>
</protein>
<comment type="caution">
    <text evidence="2">The sequence shown here is derived from an EMBL/GenBank/DDBJ whole genome shotgun (WGS) entry which is preliminary data.</text>
</comment>